<sequence>MFFTLAAAAGVFFSMGFCNPTPREPARECSLQREHFNNGTITAVEHTRNCTCDLGGGVFGNYTDGTLCFAGNAGKYKIGSCSGGVCKVKQSSYGCEGMKGGENGTTVHKNLCIFDCYTKGRKEWAYSPAGTPCVNEDGDPYNTTCKETGNGNETLCVDKLPHPYGC</sequence>
<feature type="signal peptide" evidence="1">
    <location>
        <begin position="1"/>
        <end position="18"/>
    </location>
</feature>
<dbReference type="AlphaFoldDB" id="A0A0C9RXD8"/>
<evidence type="ECO:0000256" key="1">
    <source>
        <dbReference type="SAM" id="SignalP"/>
    </source>
</evidence>
<name>A0A0C9RXD8_AMBAM</name>
<keyword evidence="1" id="KW-0732">Signal</keyword>
<evidence type="ECO:0000313" key="2">
    <source>
        <dbReference type="EMBL" id="JAG92311.1"/>
    </source>
</evidence>
<reference evidence="2" key="1">
    <citation type="journal article" date="2015" name="PLoS ONE">
        <title>An Insight into the Sialome of the Lone Star Tick, Amblyomma americanum, with a Glimpse on Its Time Dependent Gene Expression.</title>
        <authorList>
            <person name="Karim S."/>
            <person name="Ribeiro J.M."/>
        </authorList>
    </citation>
    <scope>NUCLEOTIDE SEQUENCE</scope>
    <source>
        <tissue evidence="2">Salivary gland</tissue>
    </source>
</reference>
<proteinExistence type="evidence at transcript level"/>
<dbReference type="EMBL" id="GBZX01000429">
    <property type="protein sequence ID" value="JAG92311.1"/>
    <property type="molecule type" value="mRNA"/>
</dbReference>
<organism evidence="2">
    <name type="scientific">Amblyomma americanum</name>
    <name type="common">Lone star tick</name>
    <dbReference type="NCBI Taxonomy" id="6943"/>
    <lineage>
        <taxon>Eukaryota</taxon>
        <taxon>Metazoa</taxon>
        <taxon>Ecdysozoa</taxon>
        <taxon>Arthropoda</taxon>
        <taxon>Chelicerata</taxon>
        <taxon>Arachnida</taxon>
        <taxon>Acari</taxon>
        <taxon>Parasitiformes</taxon>
        <taxon>Ixodida</taxon>
        <taxon>Ixodoidea</taxon>
        <taxon>Ixodidae</taxon>
        <taxon>Amblyomminae</taxon>
        <taxon>Amblyomma</taxon>
    </lineage>
</organism>
<protein>
    <submittedName>
        <fullName evidence="2">Putative secreted protein</fullName>
    </submittedName>
</protein>
<feature type="chain" id="PRO_5002202976" evidence="1">
    <location>
        <begin position="19"/>
        <end position="166"/>
    </location>
</feature>
<accession>A0A0C9RXD8</accession>